<feature type="transmembrane region" description="Helical" evidence="1">
    <location>
        <begin position="20"/>
        <end position="41"/>
    </location>
</feature>
<dbReference type="AlphaFoldDB" id="A0A1D8D1W4"/>
<reference evidence="2" key="1">
    <citation type="submission" date="2016-09" db="EMBL/GenBank/DDBJ databases">
        <title>Genome sequence of Chlorobaculum limnaeum.</title>
        <authorList>
            <person name="Liu Z."/>
            <person name="Tank M."/>
            <person name="Bryant D.A."/>
        </authorList>
    </citation>
    <scope>NUCLEOTIDE SEQUENCE [LARGE SCALE GENOMIC DNA]</scope>
    <source>
        <strain evidence="2">DSM 1677</strain>
    </source>
</reference>
<name>A0A1D8D1W4_CHLLM</name>
<evidence type="ECO:0000313" key="2">
    <source>
        <dbReference type="EMBL" id="AOS84123.1"/>
    </source>
</evidence>
<evidence type="ECO:0000313" key="3">
    <source>
        <dbReference type="Proteomes" id="UP000095185"/>
    </source>
</evidence>
<dbReference type="KEGG" id="clz:BIU88_08255"/>
<dbReference type="Proteomes" id="UP000095185">
    <property type="component" value="Chromosome"/>
</dbReference>
<feature type="transmembrane region" description="Helical" evidence="1">
    <location>
        <begin position="53"/>
        <end position="74"/>
    </location>
</feature>
<evidence type="ECO:0000256" key="1">
    <source>
        <dbReference type="SAM" id="Phobius"/>
    </source>
</evidence>
<keyword evidence="1" id="KW-1133">Transmembrane helix</keyword>
<protein>
    <submittedName>
        <fullName evidence="2">Uncharacterized protein</fullName>
    </submittedName>
</protein>
<proteinExistence type="predicted"/>
<keyword evidence="1" id="KW-0812">Transmembrane</keyword>
<accession>A0A1D8D1W4</accession>
<keyword evidence="3" id="KW-1185">Reference proteome</keyword>
<gene>
    <name evidence="2" type="ORF">BIU88_08255</name>
</gene>
<organism evidence="2 3">
    <name type="scientific">Chlorobaculum limnaeum</name>
    <dbReference type="NCBI Taxonomy" id="274537"/>
    <lineage>
        <taxon>Bacteria</taxon>
        <taxon>Pseudomonadati</taxon>
        <taxon>Chlorobiota</taxon>
        <taxon>Chlorobiia</taxon>
        <taxon>Chlorobiales</taxon>
        <taxon>Chlorobiaceae</taxon>
        <taxon>Chlorobaculum</taxon>
    </lineage>
</organism>
<keyword evidence="1" id="KW-0472">Membrane</keyword>
<dbReference type="EMBL" id="CP017305">
    <property type="protein sequence ID" value="AOS84123.1"/>
    <property type="molecule type" value="Genomic_DNA"/>
</dbReference>
<sequence>MTVFVMTTSFPVESLNSVLLAIAAHWLIKLLPAQVTSLIFMVENLHQMDLINLAMTFPLHIIFLTALPISWVQVRTL</sequence>